<reference evidence="1 2" key="1">
    <citation type="journal article" date="2015" name="J. Virol.">
        <title>Sinorhizobium meliloti Phage ?M9 Defines a New Group of T4 Superfamily Phages with Unusual Genomic Features but a Common T=16 Capsid.</title>
        <authorList>
            <person name="Johnson M.C."/>
            <person name="Tatum K.B."/>
            <person name="Lynn J.S."/>
            <person name="Brewer T.E."/>
            <person name="Lu S."/>
            <person name="Washburn B.K."/>
            <person name="Stroupe M.E."/>
            <person name="Jones K.M."/>
        </authorList>
    </citation>
    <scope>NUCLEOTIDE SEQUENCE [LARGE SCALE GENOMIC DNA]</scope>
</reference>
<name>A0A0F6R7R7_9CAUD</name>
<gene>
    <name evidence="1" type="ORF">Sm_phiM9_241</name>
</gene>
<keyword evidence="2" id="KW-1185">Reference proteome</keyword>
<accession>A0A0F6R7R7</accession>
<dbReference type="GeneID" id="26517920"/>
<evidence type="ECO:0000313" key="2">
    <source>
        <dbReference type="Proteomes" id="UP000033804"/>
    </source>
</evidence>
<dbReference type="EMBL" id="KP881232">
    <property type="protein sequence ID" value="AKE44868.1"/>
    <property type="molecule type" value="Genomic_DNA"/>
</dbReference>
<reference evidence="2" key="2">
    <citation type="submission" date="2015-03" db="EMBL/GenBank/DDBJ databases">
        <title>The genome and structure of Sinorhizobium meliloti phage phiM9.</title>
        <authorList>
            <person name="Johnson M.C."/>
            <person name="Tatum K.B."/>
            <person name="Lynn J.S."/>
            <person name="Brewer T.E."/>
            <person name="Washburn B.K."/>
            <person name="Stroupe M.E."/>
            <person name="Jones K.M."/>
        </authorList>
    </citation>
    <scope>NUCLEOTIDE SEQUENCE [LARGE SCALE GENOMIC DNA]</scope>
</reference>
<protein>
    <submittedName>
        <fullName evidence="1">Uncharacterized protein</fullName>
    </submittedName>
</protein>
<dbReference type="KEGG" id="vg:26517920"/>
<evidence type="ECO:0000313" key="1">
    <source>
        <dbReference type="EMBL" id="AKE44868.1"/>
    </source>
</evidence>
<sequence>MYRVYRRIKNPHKSELESRKVGYIFRGLPTISGNVAEIDEFEETVRYHHRDHLEEIVS</sequence>
<organism evidence="1 2">
    <name type="scientific">Sinorhizobium phage phiM9</name>
    <dbReference type="NCBI Taxonomy" id="1636182"/>
    <lineage>
        <taxon>Viruses</taxon>
        <taxon>Duplodnaviria</taxon>
        <taxon>Heunggongvirae</taxon>
        <taxon>Uroviricota</taxon>
        <taxon>Caudoviricetes</taxon>
        <taxon>Pootjesviridae</taxon>
        <taxon>Emnonavirus</taxon>
        <taxon>Emnonavirus phiM9</taxon>
    </lineage>
</organism>
<dbReference type="Proteomes" id="UP000033804">
    <property type="component" value="Segment"/>
</dbReference>
<proteinExistence type="predicted"/>
<dbReference type="RefSeq" id="YP_009189622.1">
    <property type="nucleotide sequence ID" value="NC_028676.1"/>
</dbReference>